<accession>A0AAE1HT58</accession>
<dbReference type="Proteomes" id="UP001219518">
    <property type="component" value="Unassembled WGS sequence"/>
</dbReference>
<sequence length="81" mass="8719">MFWTEPQALTSTKATDARKEGPSSAERHVGIVSVLRPADGTASLSACPSPRAPSDRCSCRLLASGCRLAVQFVWIFHLQSC</sequence>
<proteinExistence type="predicted"/>
<comment type="caution">
    <text evidence="2">The sequence shown here is derived from an EMBL/GenBank/DDBJ whole genome shotgun (WGS) entry which is preliminary data.</text>
</comment>
<gene>
    <name evidence="2" type="ORF">KUF71_015330</name>
</gene>
<evidence type="ECO:0000313" key="2">
    <source>
        <dbReference type="EMBL" id="KAK3926995.1"/>
    </source>
</evidence>
<keyword evidence="3" id="KW-1185">Reference proteome</keyword>
<organism evidence="2 3">
    <name type="scientific">Frankliniella fusca</name>
    <dbReference type="NCBI Taxonomy" id="407009"/>
    <lineage>
        <taxon>Eukaryota</taxon>
        <taxon>Metazoa</taxon>
        <taxon>Ecdysozoa</taxon>
        <taxon>Arthropoda</taxon>
        <taxon>Hexapoda</taxon>
        <taxon>Insecta</taxon>
        <taxon>Pterygota</taxon>
        <taxon>Neoptera</taxon>
        <taxon>Paraneoptera</taxon>
        <taxon>Thysanoptera</taxon>
        <taxon>Terebrantia</taxon>
        <taxon>Thripoidea</taxon>
        <taxon>Thripidae</taxon>
        <taxon>Frankliniella</taxon>
    </lineage>
</organism>
<reference evidence="2" key="2">
    <citation type="journal article" date="2023" name="BMC Genomics">
        <title>Pest status, molecular evolution, and epigenetic factors derived from the genome assembly of Frankliniella fusca, a thysanopteran phytovirus vector.</title>
        <authorList>
            <person name="Catto M.A."/>
            <person name="Labadie P.E."/>
            <person name="Jacobson A.L."/>
            <person name="Kennedy G.G."/>
            <person name="Srinivasan R."/>
            <person name="Hunt B.G."/>
        </authorList>
    </citation>
    <scope>NUCLEOTIDE SEQUENCE</scope>
    <source>
        <strain evidence="2">PL_HMW_Pooled</strain>
    </source>
</reference>
<dbReference type="EMBL" id="JAHWGI010001273">
    <property type="protein sequence ID" value="KAK3926995.1"/>
    <property type="molecule type" value="Genomic_DNA"/>
</dbReference>
<reference evidence="2" key="1">
    <citation type="submission" date="2021-07" db="EMBL/GenBank/DDBJ databases">
        <authorList>
            <person name="Catto M.A."/>
            <person name="Jacobson A."/>
            <person name="Kennedy G."/>
            <person name="Labadie P."/>
            <person name="Hunt B.G."/>
            <person name="Srinivasan R."/>
        </authorList>
    </citation>
    <scope>NUCLEOTIDE SEQUENCE</scope>
    <source>
        <strain evidence="2">PL_HMW_Pooled</strain>
        <tissue evidence="2">Head</tissue>
    </source>
</reference>
<evidence type="ECO:0000313" key="3">
    <source>
        <dbReference type="Proteomes" id="UP001219518"/>
    </source>
</evidence>
<evidence type="ECO:0000256" key="1">
    <source>
        <dbReference type="SAM" id="MobiDB-lite"/>
    </source>
</evidence>
<protein>
    <submittedName>
        <fullName evidence="2">Protein-L-isoaspartate O-methyltransferase 1</fullName>
    </submittedName>
</protein>
<dbReference type="AlphaFoldDB" id="A0AAE1HT58"/>
<name>A0AAE1HT58_9NEOP</name>
<feature type="region of interest" description="Disordered" evidence="1">
    <location>
        <begin position="1"/>
        <end position="26"/>
    </location>
</feature>
<feature type="compositionally biased region" description="Basic and acidic residues" evidence="1">
    <location>
        <begin position="15"/>
        <end position="26"/>
    </location>
</feature>